<feature type="domain" description="Xaa-Pro dipeptidyl-peptidase C-terminal" evidence="2">
    <location>
        <begin position="321"/>
        <end position="573"/>
    </location>
</feature>
<proteinExistence type="predicted"/>
<organism evidence="3 4">
    <name type="scientific">Brevibacterium linens ATCC 9172</name>
    <dbReference type="NCBI Taxonomy" id="1255617"/>
    <lineage>
        <taxon>Bacteria</taxon>
        <taxon>Bacillati</taxon>
        <taxon>Actinomycetota</taxon>
        <taxon>Actinomycetes</taxon>
        <taxon>Micrococcales</taxon>
        <taxon>Brevibacteriaceae</taxon>
        <taxon>Brevibacterium</taxon>
    </lineage>
</organism>
<protein>
    <recommendedName>
        <fullName evidence="2">Xaa-Pro dipeptidyl-peptidase C-terminal domain-containing protein</fullName>
    </recommendedName>
</protein>
<dbReference type="InterPro" id="IPR013736">
    <property type="entry name" value="Xaa-Pro_dipept_C"/>
</dbReference>
<dbReference type="Gene3D" id="3.40.50.1820">
    <property type="entry name" value="alpha/beta hydrolase"/>
    <property type="match status" value="1"/>
</dbReference>
<dbReference type="InterPro" id="IPR008979">
    <property type="entry name" value="Galactose-bd-like_sf"/>
</dbReference>
<reference evidence="3 4" key="1">
    <citation type="submission" date="2017-03" db="EMBL/GenBank/DDBJ databases">
        <authorList>
            <person name="Afonso C.L."/>
            <person name="Miller P.J."/>
            <person name="Scott M.A."/>
            <person name="Spackman E."/>
            <person name="Goraichik I."/>
            <person name="Dimitrov K.M."/>
            <person name="Suarez D.L."/>
            <person name="Swayne D.E."/>
        </authorList>
    </citation>
    <scope>NUCLEOTIDE SEQUENCE [LARGE SCALE GENOMIC DNA]</scope>
    <source>
        <strain evidence="3 4">ATCC 9172</strain>
    </source>
</reference>
<dbReference type="SUPFAM" id="SSF53474">
    <property type="entry name" value="alpha/beta-Hydrolases"/>
    <property type="match status" value="1"/>
</dbReference>
<dbReference type="Pfam" id="PF08530">
    <property type="entry name" value="PepX_C"/>
    <property type="match status" value="1"/>
</dbReference>
<gene>
    <name evidence="3" type="ORF">BLIN9172_01264</name>
</gene>
<dbReference type="InterPro" id="IPR000383">
    <property type="entry name" value="Xaa-Pro-like_dom"/>
</dbReference>
<dbReference type="PANTHER" id="PTHR43056:SF10">
    <property type="entry name" value="COCE_NOND FAMILY, PUTATIVE (AFU_ORTHOLOGUE AFUA_7G00600)-RELATED"/>
    <property type="match status" value="1"/>
</dbReference>
<dbReference type="Gene3D" id="1.10.3020.20">
    <property type="match status" value="1"/>
</dbReference>
<dbReference type="PANTHER" id="PTHR43056">
    <property type="entry name" value="PEPTIDASE S9 PROLYL OLIGOPEPTIDASE"/>
    <property type="match status" value="1"/>
</dbReference>
<dbReference type="Gene3D" id="2.60.120.260">
    <property type="entry name" value="Galactose-binding domain-like"/>
    <property type="match status" value="1"/>
</dbReference>
<evidence type="ECO:0000256" key="1">
    <source>
        <dbReference type="ARBA" id="ARBA00022801"/>
    </source>
</evidence>
<dbReference type="EMBL" id="FXYY01000005">
    <property type="protein sequence ID" value="SMX76503.1"/>
    <property type="molecule type" value="Genomic_DNA"/>
</dbReference>
<dbReference type="InterPro" id="IPR050585">
    <property type="entry name" value="Xaa-Pro_dipeptidyl-ppase/CocE"/>
</dbReference>
<dbReference type="GO" id="GO:0008239">
    <property type="term" value="F:dipeptidyl-peptidase activity"/>
    <property type="evidence" value="ECO:0007669"/>
    <property type="project" value="InterPro"/>
</dbReference>
<keyword evidence="1" id="KW-0378">Hydrolase</keyword>
<accession>A0A2H1IMV5</accession>
<dbReference type="Pfam" id="PF02129">
    <property type="entry name" value="Peptidase_S15"/>
    <property type="match status" value="1"/>
</dbReference>
<dbReference type="InterPro" id="IPR029058">
    <property type="entry name" value="AB_hydrolase_fold"/>
</dbReference>
<dbReference type="Proteomes" id="UP000234641">
    <property type="component" value="Unassembled WGS sequence"/>
</dbReference>
<evidence type="ECO:0000313" key="3">
    <source>
        <dbReference type="EMBL" id="SMX76503.1"/>
    </source>
</evidence>
<name>A0A2H1IMV5_BRELN</name>
<sequence>MSDDQKTYIPSNPLPEARTGVLTAFDPGTRVLEAGFRIAPQFRELPVDIIFEKDTPVQLRDGTTVHVDVFRPTGTEKVPVIVAWSPYGKAQGTSASVMGVFGMVGLDNGVVSGLEKFEGPDPAYWCARGYAIANPDIRGVVDSDGDSVLWDRQEGRDCFDVIEWLAVQDWCSGKVGMSGTSYLAVSQWFTAAEQPPHLAAINPWEGVSDVYRDLVLRGGMPDTGFTRQLQEGSFFGKNNKEDVLTEAEEHPLMTQLWENKIPDFGSIAVPAYVVASYSNTLHTAGTFRAWRRMASEQKWLRIHNSQEWPDYYEESNVEDLRGFFDRFLKGDDNGWDKTPRVRYSTLDLEGGDKTAIPAAQFPPAEAVATKFYLEANSRTLTTTAPTASAEAGYDVDANPAAVSFITTFEDETVLVGYPKAHLWVEARGADDMDLFVLVQKLDVNGTPLQAFTVPNHNAQIHDVTDHGASILRYKGSDGRLRVSMRHLDESLSTDDVPAHSFDRVEKLAAGQVVDIEMDLLPIGLTFHPGESLRFIVNSGNLLGTMMPGIHEYVGANSGLHVVHTGGKHASYLQLPVLG</sequence>
<dbReference type="SUPFAM" id="SSF49785">
    <property type="entry name" value="Galactose-binding domain-like"/>
    <property type="match status" value="1"/>
</dbReference>
<dbReference type="RefSeq" id="WP_101554295.1">
    <property type="nucleotide sequence ID" value="NZ_FXYY01000005.1"/>
</dbReference>
<evidence type="ECO:0000259" key="2">
    <source>
        <dbReference type="SMART" id="SM00939"/>
    </source>
</evidence>
<evidence type="ECO:0000313" key="4">
    <source>
        <dbReference type="Proteomes" id="UP000234641"/>
    </source>
</evidence>
<dbReference type="SMART" id="SM00939">
    <property type="entry name" value="PepX_C"/>
    <property type="match status" value="1"/>
</dbReference>
<dbReference type="AlphaFoldDB" id="A0A2H1IMV5"/>
<dbReference type="NCBIfam" id="TIGR00976">
    <property type="entry name" value="CocE_NonD"/>
    <property type="match status" value="1"/>
</dbReference>
<dbReference type="InterPro" id="IPR005674">
    <property type="entry name" value="CocE/Ser_esterase"/>
</dbReference>